<feature type="compositionally biased region" description="Basic and acidic residues" evidence="1">
    <location>
        <begin position="423"/>
        <end position="437"/>
    </location>
</feature>
<feature type="compositionally biased region" description="Polar residues" evidence="1">
    <location>
        <begin position="541"/>
        <end position="556"/>
    </location>
</feature>
<evidence type="ECO:0000313" key="2">
    <source>
        <dbReference type="EMBL" id="SMG02267.1"/>
    </source>
</evidence>
<dbReference type="NCBIfam" id="TIGR03504">
    <property type="entry name" value="FimV_Cterm"/>
    <property type="match status" value="1"/>
</dbReference>
<feature type="region of interest" description="Disordered" evidence="1">
    <location>
        <begin position="404"/>
        <end position="504"/>
    </location>
</feature>
<reference evidence="2 3" key="1">
    <citation type="submission" date="2017-04" db="EMBL/GenBank/DDBJ databases">
        <authorList>
            <person name="Afonso C.L."/>
            <person name="Miller P.J."/>
            <person name="Scott M.A."/>
            <person name="Spackman E."/>
            <person name="Goraichik I."/>
            <person name="Dimitrov K.M."/>
            <person name="Suarez D.L."/>
            <person name="Swayne D.E."/>
        </authorList>
    </citation>
    <scope>NUCLEOTIDE SEQUENCE [LARGE SCALE GENOMIC DNA]</scope>
    <source>
        <strain evidence="2">LMG 28154</strain>
    </source>
</reference>
<feature type="compositionally biased region" description="Polar residues" evidence="1">
    <location>
        <begin position="676"/>
        <end position="685"/>
    </location>
</feature>
<feature type="compositionally biased region" description="Low complexity" evidence="1">
    <location>
        <begin position="440"/>
        <end position="452"/>
    </location>
</feature>
<dbReference type="Proteomes" id="UP000198460">
    <property type="component" value="Unassembled WGS sequence"/>
</dbReference>
<dbReference type="Gene3D" id="1.20.58.2200">
    <property type="match status" value="1"/>
</dbReference>
<keyword evidence="2" id="KW-0812">Transmembrane</keyword>
<dbReference type="InterPro" id="IPR020011">
    <property type="entry name" value="FimV_C"/>
</dbReference>
<keyword evidence="2" id="KW-0472">Membrane</keyword>
<feature type="region of interest" description="Disordered" evidence="1">
    <location>
        <begin position="183"/>
        <end position="230"/>
    </location>
</feature>
<gene>
    <name evidence="2" type="ORF">BSIN_0887</name>
</gene>
<feature type="compositionally biased region" description="Polar residues" evidence="1">
    <location>
        <begin position="215"/>
        <end position="226"/>
    </location>
</feature>
<proteinExistence type="predicted"/>
<name>A0A238HB83_9BURK</name>
<dbReference type="InterPro" id="IPR038440">
    <property type="entry name" value="FimV_C_sf"/>
</dbReference>
<feature type="compositionally biased region" description="Low complexity" evidence="1">
    <location>
        <begin position="646"/>
        <end position="662"/>
    </location>
</feature>
<protein>
    <submittedName>
        <fullName evidence="2">Probable transmembrane protein</fullName>
    </submittedName>
</protein>
<organism evidence="2 3">
    <name type="scientific">Burkholderia singularis</name>
    <dbReference type="NCBI Taxonomy" id="1503053"/>
    <lineage>
        <taxon>Bacteria</taxon>
        <taxon>Pseudomonadati</taxon>
        <taxon>Pseudomonadota</taxon>
        <taxon>Betaproteobacteria</taxon>
        <taxon>Burkholderiales</taxon>
        <taxon>Burkholderiaceae</taxon>
        <taxon>Burkholderia</taxon>
        <taxon>pseudomallei group</taxon>
    </lineage>
</organism>
<dbReference type="EMBL" id="FXAN01000094">
    <property type="protein sequence ID" value="SMG02267.1"/>
    <property type="molecule type" value="Genomic_DNA"/>
</dbReference>
<feature type="region of interest" description="Disordered" evidence="1">
    <location>
        <begin position="518"/>
        <end position="718"/>
    </location>
</feature>
<accession>A0A238HB83</accession>
<sequence length="797" mass="77438">MAVLALASVSGAHAQTDAAASAAATASVAEQAAPLAITVHPGQSLNDIAIAVTQSRDPAVLARAGRALFDANPQAFMKRDPSRLKIGAQLTVPALDATGAALNAHAASGGAAASGVTASGSAHAQSAVAAVTASAGSAGAPSAGEPVGASHAVVTGAAAAHGTYAASSAASARPAVGASGASAAEAVPPHAQPATPGVAAASSSPDTGGPHVWNGSIQPTPAPNGTSAAGADGAVSAVAANPSLAGSAAVGVSQARPSSLQQLLALKNRVLMELQKHGIGKPTGDAKPAVVVNADGARQSAQDTAGPASASASASASAIASSVAVTPASVSSDASSAPPAVAPAPAAPSRAAVVHQLPFDIGVAAAAGAAALALIVGLALRRRGKKRSSADEAVGPSALEPAAMPAPEAAAAPDVAGSVHGARKADDDSVAARREGAGGRSAAHAASESEAAAARESHDAPPLAAARSATPEPNEQGGGALARDADEHSGASPDAAQQPAHAWRPVFPRDAIAALDSLDMPLPPRMSAAADADHGPLSRPADSSLSLTRQNATNGQPAAGQPVGATDPHDSQPLRTAGQQEAERPGEPQTGESRRHGSALASDGESGAQPSPMARPQAVPDANVPSQSQPVEVPNGGERSESDAGSVAEQSQAAPSAPAAPVDPGALPQRPALQSGAMSADTTASALPIAPSEPNTESNPAPAPSPAPASPGVAQFGPLNLDFDLELPASPSASLPAFTPEALAKIARNKLELAAEYVELGDLAGARTLLQEVIEANHTGTRDEARAMLAKLDELSR</sequence>
<dbReference type="AlphaFoldDB" id="A0A238HB83"/>
<evidence type="ECO:0000313" key="3">
    <source>
        <dbReference type="Proteomes" id="UP000198460"/>
    </source>
</evidence>
<evidence type="ECO:0000256" key="1">
    <source>
        <dbReference type="SAM" id="MobiDB-lite"/>
    </source>
</evidence>
<feature type="compositionally biased region" description="Low complexity" evidence="1">
    <location>
        <begin position="404"/>
        <end position="413"/>
    </location>
</feature>